<sequence length="113" mass="11678">MDDQQPGRDAARTNQARTEPLPATPESGSGQEAVRRNEELGGLGAAPDRPARSRAAVPAEDAPADAPGVQATRARSTEDGRRLPAEVANAVRGRPDGEVDTRSGQPATGSETP</sequence>
<organism evidence="2 3">
    <name type="scientific">Actinorugispora endophytica</name>
    <dbReference type="NCBI Taxonomy" id="1605990"/>
    <lineage>
        <taxon>Bacteria</taxon>
        <taxon>Bacillati</taxon>
        <taxon>Actinomycetota</taxon>
        <taxon>Actinomycetes</taxon>
        <taxon>Streptosporangiales</taxon>
        <taxon>Nocardiopsidaceae</taxon>
        <taxon>Actinorugispora</taxon>
    </lineage>
</organism>
<accession>A0A4R6V1G6</accession>
<dbReference type="Proteomes" id="UP000295281">
    <property type="component" value="Unassembled WGS sequence"/>
</dbReference>
<feature type="compositionally biased region" description="Polar residues" evidence="1">
    <location>
        <begin position="102"/>
        <end position="113"/>
    </location>
</feature>
<gene>
    <name evidence="2" type="ORF">EV190_103145</name>
</gene>
<dbReference type="EMBL" id="SNYN01000003">
    <property type="protein sequence ID" value="TDQ53694.1"/>
    <property type="molecule type" value="Genomic_DNA"/>
</dbReference>
<comment type="caution">
    <text evidence="2">The sequence shown here is derived from an EMBL/GenBank/DDBJ whole genome shotgun (WGS) entry which is preliminary data.</text>
</comment>
<dbReference type="RefSeq" id="WP_133740614.1">
    <property type="nucleotide sequence ID" value="NZ_SNYN01000003.1"/>
</dbReference>
<feature type="region of interest" description="Disordered" evidence="1">
    <location>
        <begin position="1"/>
        <end position="113"/>
    </location>
</feature>
<keyword evidence="3" id="KW-1185">Reference proteome</keyword>
<feature type="compositionally biased region" description="Basic and acidic residues" evidence="1">
    <location>
        <begin position="1"/>
        <end position="11"/>
    </location>
</feature>
<protein>
    <submittedName>
        <fullName evidence="2">Uncharacterized protein</fullName>
    </submittedName>
</protein>
<proteinExistence type="predicted"/>
<dbReference type="AlphaFoldDB" id="A0A4R6V1G6"/>
<dbReference type="OrthoDB" id="3436734at2"/>
<name>A0A4R6V1G6_9ACTN</name>
<evidence type="ECO:0000313" key="2">
    <source>
        <dbReference type="EMBL" id="TDQ53694.1"/>
    </source>
</evidence>
<evidence type="ECO:0000313" key="3">
    <source>
        <dbReference type="Proteomes" id="UP000295281"/>
    </source>
</evidence>
<reference evidence="2 3" key="1">
    <citation type="submission" date="2019-03" db="EMBL/GenBank/DDBJ databases">
        <title>Genomic Encyclopedia of Type Strains, Phase IV (KMG-IV): sequencing the most valuable type-strain genomes for metagenomic binning, comparative biology and taxonomic classification.</title>
        <authorList>
            <person name="Goeker M."/>
        </authorList>
    </citation>
    <scope>NUCLEOTIDE SEQUENCE [LARGE SCALE GENOMIC DNA]</scope>
    <source>
        <strain evidence="2 3">DSM 46770</strain>
    </source>
</reference>
<feature type="compositionally biased region" description="Basic and acidic residues" evidence="1">
    <location>
        <begin position="75"/>
        <end position="84"/>
    </location>
</feature>
<feature type="compositionally biased region" description="Low complexity" evidence="1">
    <location>
        <begin position="45"/>
        <end position="67"/>
    </location>
</feature>
<evidence type="ECO:0000256" key="1">
    <source>
        <dbReference type="SAM" id="MobiDB-lite"/>
    </source>
</evidence>